<feature type="coiled-coil region" evidence="1">
    <location>
        <begin position="160"/>
        <end position="187"/>
    </location>
</feature>
<evidence type="ECO:0000313" key="5">
    <source>
        <dbReference type="Proteomes" id="UP000193017"/>
    </source>
</evidence>
<dbReference type="OrthoDB" id="9811754at2"/>
<dbReference type="InterPro" id="IPR050739">
    <property type="entry name" value="MFP"/>
</dbReference>
<dbReference type="RefSeq" id="WP_085378573.1">
    <property type="nucleotide sequence ID" value="NZ_CP020612.1"/>
</dbReference>
<evidence type="ECO:0000259" key="3">
    <source>
        <dbReference type="Pfam" id="PF25963"/>
    </source>
</evidence>
<accession>A0A1W6D0B6</accession>
<proteinExistence type="predicted"/>
<dbReference type="Pfam" id="PF25963">
    <property type="entry name" value="Beta-barrel_AAEA"/>
    <property type="match status" value="1"/>
</dbReference>
<dbReference type="SUPFAM" id="SSF111369">
    <property type="entry name" value="HlyD-like secretion proteins"/>
    <property type="match status" value="2"/>
</dbReference>
<keyword evidence="2" id="KW-0812">Transmembrane</keyword>
<keyword evidence="2" id="KW-0472">Membrane</keyword>
<name>A0A1W6D0B6_9RHOB</name>
<dbReference type="Gene3D" id="2.40.30.170">
    <property type="match status" value="1"/>
</dbReference>
<dbReference type="InterPro" id="IPR058634">
    <property type="entry name" value="AaeA-lik-b-barrel"/>
</dbReference>
<keyword evidence="2" id="KW-1133">Transmembrane helix</keyword>
<dbReference type="GO" id="GO:0055085">
    <property type="term" value="P:transmembrane transport"/>
    <property type="evidence" value="ECO:0007669"/>
    <property type="project" value="InterPro"/>
</dbReference>
<gene>
    <name evidence="4" type="ORF">B0A89_13615</name>
</gene>
<dbReference type="Gene3D" id="2.40.50.100">
    <property type="match status" value="1"/>
</dbReference>
<evidence type="ECO:0000256" key="1">
    <source>
        <dbReference type="SAM" id="Coils"/>
    </source>
</evidence>
<reference evidence="4 5" key="1">
    <citation type="submission" date="2017-03" db="EMBL/GenBank/DDBJ databases">
        <title>Genome sequence of Paracoccus contaminans isolated from a water microcosm.</title>
        <authorList>
            <person name="Aurass P."/>
            <person name="Karste S."/>
            <person name="Trost E."/>
            <person name="Glaeser S.P."/>
            <person name="Kaempfer P."/>
            <person name="Flieger A."/>
        </authorList>
    </citation>
    <scope>NUCLEOTIDE SEQUENCE [LARGE SCALE GENOMIC DNA]</scope>
    <source>
        <strain evidence="5">RKI 16-01929T\LMG 29738T\CCM 8701T\CIP 111112T</strain>
    </source>
</reference>
<feature type="domain" description="p-hydroxybenzoic acid efflux pump subunit AaeA-like beta-barrel" evidence="3">
    <location>
        <begin position="248"/>
        <end position="339"/>
    </location>
</feature>
<dbReference type="PANTHER" id="PTHR30386">
    <property type="entry name" value="MEMBRANE FUSION SUBUNIT OF EMRAB-TOLC MULTIDRUG EFFLUX PUMP"/>
    <property type="match status" value="1"/>
</dbReference>
<dbReference type="STRING" id="1945662.B0A89_13615"/>
<dbReference type="PANTHER" id="PTHR30386:SF24">
    <property type="entry name" value="MULTIDRUG RESISTANCE EFFLUX PUMP"/>
    <property type="match status" value="1"/>
</dbReference>
<dbReference type="Proteomes" id="UP000193017">
    <property type="component" value="Chromosome"/>
</dbReference>
<evidence type="ECO:0000256" key="2">
    <source>
        <dbReference type="SAM" id="Phobius"/>
    </source>
</evidence>
<protein>
    <submittedName>
        <fullName evidence="4">Hemolysin secretion protein D</fullName>
    </submittedName>
</protein>
<organism evidence="4 5">
    <name type="scientific">Paracoccus contaminans</name>
    <dbReference type="NCBI Taxonomy" id="1945662"/>
    <lineage>
        <taxon>Bacteria</taxon>
        <taxon>Pseudomonadati</taxon>
        <taxon>Pseudomonadota</taxon>
        <taxon>Alphaproteobacteria</taxon>
        <taxon>Rhodobacterales</taxon>
        <taxon>Paracoccaceae</taxon>
        <taxon>Paracoccus</taxon>
    </lineage>
</organism>
<dbReference type="KEGG" id="pcon:B0A89_13615"/>
<sequence length="342" mass="35822">MNRKILSTIIVAAIGVVGVLVILYAWHLPPFEAAVPATENAYVRGRITSLAPQVAGYVAVVEVTDFQTVHKGDVIVRLDDRQPRQRVEQARASLAGAQAALAIGEQSVVSAEAVVGAREAALISARAAADTAQSTADRTSALRKRGIAAESTAEASGAALSQAQAGVAQAQAALATAKEDVRSARVALDARRADIAAAQAAVELAAIDLENTVIRAPEDGRLGQIGARKGQYVTAGSALAALVGPDVWVIANFKETSLHGMRLGQVARFTVDAMQHREFTGRVEAFSPATASEFSLINATNATGNFTKVAQRLPVRISIDPGQEMSEYLRPGMSVVVRVDVP</sequence>
<evidence type="ECO:0000313" key="4">
    <source>
        <dbReference type="EMBL" id="ARJ70515.1"/>
    </source>
</evidence>
<dbReference type="AlphaFoldDB" id="A0A1W6D0B6"/>
<dbReference type="EMBL" id="CP020612">
    <property type="protein sequence ID" value="ARJ70515.1"/>
    <property type="molecule type" value="Genomic_DNA"/>
</dbReference>
<feature type="transmembrane region" description="Helical" evidence="2">
    <location>
        <begin position="5"/>
        <end position="26"/>
    </location>
</feature>
<dbReference type="Gene3D" id="1.10.287.470">
    <property type="entry name" value="Helix hairpin bin"/>
    <property type="match status" value="2"/>
</dbReference>
<keyword evidence="1" id="KW-0175">Coiled coil</keyword>
<keyword evidence="5" id="KW-1185">Reference proteome</keyword>